<keyword evidence="2" id="KW-1185">Reference proteome</keyword>
<name>A0ABV2ULR9_9ACTN</name>
<gene>
    <name evidence="1" type="ORF">ABZV61_40160</name>
</gene>
<reference evidence="1 2" key="1">
    <citation type="submission" date="2024-06" db="EMBL/GenBank/DDBJ databases">
        <title>The Natural Products Discovery Center: Release of the First 8490 Sequenced Strains for Exploring Actinobacteria Biosynthetic Diversity.</title>
        <authorList>
            <person name="Kalkreuter E."/>
            <person name="Kautsar S.A."/>
            <person name="Yang D."/>
            <person name="Bader C.D."/>
            <person name="Teijaro C.N."/>
            <person name="Fluegel L."/>
            <person name="Davis C.M."/>
            <person name="Simpson J.R."/>
            <person name="Lauterbach L."/>
            <person name="Steele A.D."/>
            <person name="Gui C."/>
            <person name="Meng S."/>
            <person name="Li G."/>
            <person name="Viehrig K."/>
            <person name="Ye F."/>
            <person name="Su P."/>
            <person name="Kiefer A.F."/>
            <person name="Nichols A."/>
            <person name="Cepeda A.J."/>
            <person name="Yan W."/>
            <person name="Fan B."/>
            <person name="Jiang Y."/>
            <person name="Adhikari A."/>
            <person name="Zheng C.-J."/>
            <person name="Schuster L."/>
            <person name="Cowan T.M."/>
            <person name="Smanski M.J."/>
            <person name="Chevrette M.G."/>
            <person name="De Carvalho L.P.S."/>
            <person name="Shen B."/>
        </authorList>
    </citation>
    <scope>NUCLEOTIDE SEQUENCE [LARGE SCALE GENOMIC DNA]</scope>
    <source>
        <strain evidence="1 2">NPDC005137</strain>
    </source>
</reference>
<sequence>MLSYLAAALPPDASAEGRLLALQCALRSNTSGQVYLPAGLLRGMRLARTLAPWEELEDARWLRRLPLSAEQMGQRTAAGQLLDATVLTQEPARRNRRRSAGWALRVVSPGHGCAPCRPQTA</sequence>
<dbReference type="Proteomes" id="UP001550044">
    <property type="component" value="Unassembled WGS sequence"/>
</dbReference>
<accession>A0ABV2ULR9</accession>
<dbReference type="RefSeq" id="WP_356674286.1">
    <property type="nucleotide sequence ID" value="NZ_JBEXEF010000170.1"/>
</dbReference>
<evidence type="ECO:0000313" key="1">
    <source>
        <dbReference type="EMBL" id="MET8438789.1"/>
    </source>
</evidence>
<protein>
    <submittedName>
        <fullName evidence="1">Uncharacterized protein</fullName>
    </submittedName>
</protein>
<evidence type="ECO:0000313" key="2">
    <source>
        <dbReference type="Proteomes" id="UP001550044"/>
    </source>
</evidence>
<proteinExistence type="predicted"/>
<dbReference type="EMBL" id="JBEXIP010000071">
    <property type="protein sequence ID" value="MET8438789.1"/>
    <property type="molecule type" value="Genomic_DNA"/>
</dbReference>
<organism evidence="1 2">
    <name type="scientific">Streptomyces sp. 900116325</name>
    <dbReference type="NCBI Taxonomy" id="3154295"/>
    <lineage>
        <taxon>Bacteria</taxon>
        <taxon>Bacillati</taxon>
        <taxon>Actinomycetota</taxon>
        <taxon>Actinomycetes</taxon>
        <taxon>Kitasatosporales</taxon>
        <taxon>Streptomycetaceae</taxon>
        <taxon>Streptomyces</taxon>
    </lineage>
</organism>
<comment type="caution">
    <text evidence="1">The sequence shown here is derived from an EMBL/GenBank/DDBJ whole genome shotgun (WGS) entry which is preliminary data.</text>
</comment>